<reference evidence="3 4" key="1">
    <citation type="submission" date="2019-07" db="EMBL/GenBank/DDBJ databases">
        <title>Whole genome shotgun sequence of Skermanella aerolata NBRC 106429.</title>
        <authorList>
            <person name="Hosoyama A."/>
            <person name="Uohara A."/>
            <person name="Ohji S."/>
            <person name="Ichikawa N."/>
        </authorList>
    </citation>
    <scope>NUCLEOTIDE SEQUENCE [LARGE SCALE GENOMIC DNA]</scope>
    <source>
        <strain evidence="3 4">NBRC 106429</strain>
    </source>
</reference>
<dbReference type="EMBL" id="BJYZ01000053">
    <property type="protein sequence ID" value="GEO42902.1"/>
    <property type="molecule type" value="Genomic_DNA"/>
</dbReference>
<gene>
    <name evidence="3" type="ORF">SAE02_70500</name>
</gene>
<dbReference type="Pfam" id="PF03779">
    <property type="entry name" value="SPW"/>
    <property type="match status" value="1"/>
</dbReference>
<feature type="domain" description="SPW repeat-containing integral membrane" evidence="2">
    <location>
        <begin position="18"/>
        <end position="108"/>
    </location>
</feature>
<dbReference type="OrthoDB" id="166183at2"/>
<dbReference type="InterPro" id="IPR005530">
    <property type="entry name" value="SPW"/>
</dbReference>
<dbReference type="AlphaFoldDB" id="A0A512E2E7"/>
<feature type="transmembrane region" description="Helical" evidence="1">
    <location>
        <begin position="92"/>
        <end position="109"/>
    </location>
</feature>
<evidence type="ECO:0000259" key="2">
    <source>
        <dbReference type="Pfam" id="PF03779"/>
    </source>
</evidence>
<evidence type="ECO:0000256" key="1">
    <source>
        <dbReference type="SAM" id="Phobius"/>
    </source>
</evidence>
<organism evidence="3 4">
    <name type="scientific">Skermanella aerolata</name>
    <dbReference type="NCBI Taxonomy" id="393310"/>
    <lineage>
        <taxon>Bacteria</taxon>
        <taxon>Pseudomonadati</taxon>
        <taxon>Pseudomonadota</taxon>
        <taxon>Alphaproteobacteria</taxon>
        <taxon>Rhodospirillales</taxon>
        <taxon>Azospirillaceae</taxon>
        <taxon>Skermanella</taxon>
    </lineage>
</organism>
<sequence>MTDRYLDRVSFTGRLPDDVVALVAGVILFFSPLVLDFGGSAAWSAAVAGVVIAAVAVRLLITPADWGRWAYLGLGLFTLAAPWILGFGATTAAVWTHLILGVVVAAAGIRRLFVPSQPVGPDSHAT</sequence>
<name>A0A512E2E7_9PROT</name>
<keyword evidence="1" id="KW-1133">Transmembrane helix</keyword>
<evidence type="ECO:0000313" key="4">
    <source>
        <dbReference type="Proteomes" id="UP000321523"/>
    </source>
</evidence>
<feature type="transmembrane region" description="Helical" evidence="1">
    <location>
        <begin position="68"/>
        <end position="86"/>
    </location>
</feature>
<dbReference type="RefSeq" id="WP_052832400.1">
    <property type="nucleotide sequence ID" value="NZ_BJYZ01000053.1"/>
</dbReference>
<proteinExistence type="predicted"/>
<feature type="transmembrane region" description="Helical" evidence="1">
    <location>
        <begin position="41"/>
        <end position="61"/>
    </location>
</feature>
<protein>
    <recommendedName>
        <fullName evidence="2">SPW repeat-containing integral membrane domain-containing protein</fullName>
    </recommendedName>
</protein>
<keyword evidence="4" id="KW-1185">Reference proteome</keyword>
<comment type="caution">
    <text evidence="3">The sequence shown here is derived from an EMBL/GenBank/DDBJ whole genome shotgun (WGS) entry which is preliminary data.</text>
</comment>
<dbReference type="Proteomes" id="UP000321523">
    <property type="component" value="Unassembled WGS sequence"/>
</dbReference>
<keyword evidence="1" id="KW-0812">Transmembrane</keyword>
<accession>A0A512E2E7</accession>
<keyword evidence="1" id="KW-0472">Membrane</keyword>
<feature type="transmembrane region" description="Helical" evidence="1">
    <location>
        <begin position="15"/>
        <end position="35"/>
    </location>
</feature>
<evidence type="ECO:0000313" key="3">
    <source>
        <dbReference type="EMBL" id="GEO42902.1"/>
    </source>
</evidence>